<dbReference type="EMBL" id="KB097552">
    <property type="protein sequence ID" value="ESN94977.1"/>
    <property type="molecule type" value="Genomic_DNA"/>
</dbReference>
<dbReference type="EC" id="3.2.1.143" evidence="2"/>
<evidence type="ECO:0000256" key="3">
    <source>
        <dbReference type="ARBA" id="ARBA00022801"/>
    </source>
</evidence>
<dbReference type="InterPro" id="IPR046372">
    <property type="entry name" value="PARG_cat_C"/>
</dbReference>
<dbReference type="KEGG" id="hro:HELRODRAFT_193682"/>
<evidence type="ECO:0000256" key="4">
    <source>
        <dbReference type="PIRSR" id="PIRSR607724-1"/>
    </source>
</evidence>
<dbReference type="CTD" id="20212738"/>
<evidence type="ECO:0000313" key="10">
    <source>
        <dbReference type="EnsemblMetazoa" id="HelroP193682"/>
    </source>
</evidence>
<name>T1FV92_HELRO</name>
<feature type="active site" evidence="4">
    <location>
        <position position="466"/>
    </location>
</feature>
<dbReference type="Pfam" id="PF20811">
    <property type="entry name" value="PARG_cat_N"/>
    <property type="match status" value="1"/>
</dbReference>
<proteinExistence type="inferred from homology"/>
<dbReference type="OrthoDB" id="1937899at2759"/>
<evidence type="ECO:0000259" key="7">
    <source>
        <dbReference type="Pfam" id="PF05028"/>
    </source>
</evidence>
<dbReference type="GO" id="GO:1990966">
    <property type="term" value="P:ATP generation from poly-ADP-D-ribose"/>
    <property type="evidence" value="ECO:0000318"/>
    <property type="project" value="GO_Central"/>
</dbReference>
<dbReference type="Proteomes" id="UP000015101">
    <property type="component" value="Unassembled WGS sequence"/>
</dbReference>
<evidence type="ECO:0000313" key="9">
    <source>
        <dbReference type="EMBL" id="ESN94977.1"/>
    </source>
</evidence>
<dbReference type="GO" id="GO:0005737">
    <property type="term" value="C:cytoplasm"/>
    <property type="evidence" value="ECO:0000318"/>
    <property type="project" value="GO_Central"/>
</dbReference>
<evidence type="ECO:0000256" key="5">
    <source>
        <dbReference type="PIRSR" id="PIRSR607724-2"/>
    </source>
</evidence>
<dbReference type="GO" id="GO:0006282">
    <property type="term" value="P:regulation of DNA repair"/>
    <property type="evidence" value="ECO:0000318"/>
    <property type="project" value="GO_Central"/>
</dbReference>
<feature type="domain" description="PARG helical" evidence="8">
    <location>
        <begin position="257"/>
        <end position="321"/>
    </location>
</feature>
<evidence type="ECO:0000256" key="6">
    <source>
        <dbReference type="SAM" id="MobiDB-lite"/>
    </source>
</evidence>
<feature type="compositionally biased region" description="Low complexity" evidence="6">
    <location>
        <begin position="101"/>
        <end position="118"/>
    </location>
</feature>
<feature type="active site" evidence="4">
    <location>
        <position position="448"/>
    </location>
</feature>
<feature type="region of interest" description="Disordered" evidence="6">
    <location>
        <begin position="320"/>
        <end position="347"/>
    </location>
</feature>
<dbReference type="GO" id="GO:0004649">
    <property type="term" value="F:poly(ADP-ribose) glycohydrolase activity"/>
    <property type="evidence" value="ECO:0000318"/>
    <property type="project" value="GO_Central"/>
</dbReference>
<evidence type="ECO:0000256" key="1">
    <source>
        <dbReference type="ARBA" id="ARBA00009545"/>
    </source>
</evidence>
<reference evidence="10" key="3">
    <citation type="submission" date="2015-06" db="UniProtKB">
        <authorList>
            <consortium name="EnsemblMetazoa"/>
        </authorList>
    </citation>
    <scope>IDENTIFICATION</scope>
</reference>
<dbReference type="RefSeq" id="XP_009026876.1">
    <property type="nucleotide sequence ID" value="XM_009028628.1"/>
</dbReference>
<feature type="region of interest" description="Disordered" evidence="6">
    <location>
        <begin position="19"/>
        <end position="180"/>
    </location>
</feature>
<dbReference type="EnsemblMetazoa" id="HelroT193682">
    <property type="protein sequence ID" value="HelroP193682"/>
    <property type="gene ID" value="HelroG193682"/>
</dbReference>
<organism evidence="10 11">
    <name type="scientific">Helobdella robusta</name>
    <name type="common">Californian leech</name>
    <dbReference type="NCBI Taxonomy" id="6412"/>
    <lineage>
        <taxon>Eukaryota</taxon>
        <taxon>Metazoa</taxon>
        <taxon>Spiralia</taxon>
        <taxon>Lophotrochozoa</taxon>
        <taxon>Annelida</taxon>
        <taxon>Clitellata</taxon>
        <taxon>Hirudinea</taxon>
        <taxon>Rhynchobdellida</taxon>
        <taxon>Glossiphoniidae</taxon>
        <taxon>Helobdella</taxon>
    </lineage>
</organism>
<dbReference type="GO" id="GO:0005975">
    <property type="term" value="P:carbohydrate metabolic process"/>
    <property type="evidence" value="ECO:0007669"/>
    <property type="project" value="InterPro"/>
</dbReference>
<feature type="compositionally biased region" description="Basic and acidic residues" evidence="6">
    <location>
        <begin position="84"/>
        <end position="94"/>
    </location>
</feature>
<dbReference type="Pfam" id="PF05028">
    <property type="entry name" value="PARG_cat_C"/>
    <property type="match status" value="1"/>
</dbReference>
<dbReference type="AlphaFoldDB" id="T1FV92"/>
<dbReference type="InParanoid" id="T1FV92"/>
<dbReference type="eggNOG" id="KOG2064">
    <property type="taxonomic scope" value="Eukaryota"/>
</dbReference>
<evidence type="ECO:0000256" key="2">
    <source>
        <dbReference type="ARBA" id="ARBA00012255"/>
    </source>
</evidence>
<evidence type="ECO:0000313" key="11">
    <source>
        <dbReference type="Proteomes" id="UP000015101"/>
    </source>
</evidence>
<dbReference type="EMBL" id="AMQM01006998">
    <property type="status" value="NOT_ANNOTATED_CDS"/>
    <property type="molecule type" value="Genomic_DNA"/>
</dbReference>
<feature type="compositionally biased region" description="Basic and acidic residues" evidence="6">
    <location>
        <begin position="19"/>
        <end position="28"/>
    </location>
</feature>
<dbReference type="HOGENOM" id="CLU_482592_0_0_1"/>
<feature type="active site" evidence="4">
    <location>
        <position position="467"/>
    </location>
</feature>
<feature type="binding site" evidence="5">
    <location>
        <position position="451"/>
    </location>
    <ligand>
        <name>substrate</name>
    </ligand>
</feature>
<reference evidence="11" key="1">
    <citation type="submission" date="2012-12" db="EMBL/GenBank/DDBJ databases">
        <authorList>
            <person name="Hellsten U."/>
            <person name="Grimwood J."/>
            <person name="Chapman J.A."/>
            <person name="Shapiro H."/>
            <person name="Aerts A."/>
            <person name="Otillar R.P."/>
            <person name="Terry A.Y."/>
            <person name="Boore J.L."/>
            <person name="Simakov O."/>
            <person name="Marletaz F."/>
            <person name="Cho S.-J."/>
            <person name="Edsinger-Gonzales E."/>
            <person name="Havlak P."/>
            <person name="Kuo D.-H."/>
            <person name="Larsson T."/>
            <person name="Lv J."/>
            <person name="Arendt D."/>
            <person name="Savage R."/>
            <person name="Osoegawa K."/>
            <person name="de Jong P."/>
            <person name="Lindberg D.R."/>
            <person name="Seaver E.C."/>
            <person name="Weisblat D.A."/>
            <person name="Putnam N.H."/>
            <person name="Grigoriev I.V."/>
            <person name="Rokhsar D.S."/>
        </authorList>
    </citation>
    <scope>NUCLEOTIDE SEQUENCE</scope>
</reference>
<gene>
    <name evidence="10" type="primary">20212738</name>
    <name evidence="9" type="ORF">HELRODRAFT_193682</name>
</gene>
<sequence length="565" mass="64216">MGDGNRRLPENFLENFFDFERENSEGKKSHSIPKKPNESRSTAEDGDDDDDGGDKLGKDKTFSTSLNVSSSSSPAMAKEFLNFDPHDDDDKKIGDDDDTKNSNNKNNNNNNNNVNNNKTSDDNDDKPIYNYYNYNGGDDYDLSDPYCYDKNGDNNDENDEEDGDDDGDGGGGGGDDDDDLLSAESCSKYPWKGSAMDYSVIMPNENSKYWSSVRRDLELFRSKIIDHHYLKDFILNHRGSDWSNFEMIPHFFKYKAYNDQLTFIAELALKLPELFQKPLPRLVKGQEMTLTLTQLQAACLLAHAFFCTLHYKKTKSDGPDYGRRNLGRSGSKSGGSTGGRDRGNYGGNSAWPMDPSQLIMPTINFCSLYNLDQRTDLEVSLQKFKCVMYYFKRISESNISDLNNRKISYQRKVLEKKVDWRRSTERLSKLRVKCKGAIENAKGHLQVDFANKLVGGGVLGRGCVQEEIRFLICPELIVARLFTEELDDNECLLVTGAERFSSYEGYSHTFKWSRPYHDAAPLLDDKHGRRLTQVVAMDALYFTDEGEQFTEEKTARELNKAIITS</sequence>
<dbReference type="STRING" id="6412.T1FV92"/>
<dbReference type="GO" id="GO:0009225">
    <property type="term" value="P:nucleotide-sugar metabolic process"/>
    <property type="evidence" value="ECO:0000318"/>
    <property type="project" value="GO_Central"/>
</dbReference>
<feature type="binding site" evidence="5">
    <location>
        <position position="465"/>
    </location>
    <ligand>
        <name>substrate</name>
    </ligand>
</feature>
<dbReference type="PANTHER" id="PTHR12837:SF15">
    <property type="entry name" value="POLY(ADP-RIBOSE) GLYCOHYDROLASE"/>
    <property type="match status" value="1"/>
</dbReference>
<feature type="compositionally biased region" description="Low complexity" evidence="6">
    <location>
        <begin position="63"/>
        <end position="73"/>
    </location>
</feature>
<keyword evidence="11" id="KW-1185">Reference proteome</keyword>
<feature type="domain" description="PARG catalytic Macro" evidence="7">
    <location>
        <begin position="419"/>
        <end position="563"/>
    </location>
</feature>
<reference evidence="9 11" key="2">
    <citation type="journal article" date="2013" name="Nature">
        <title>Insights into bilaterian evolution from three spiralian genomes.</title>
        <authorList>
            <person name="Simakov O."/>
            <person name="Marletaz F."/>
            <person name="Cho S.J."/>
            <person name="Edsinger-Gonzales E."/>
            <person name="Havlak P."/>
            <person name="Hellsten U."/>
            <person name="Kuo D.H."/>
            <person name="Larsson T."/>
            <person name="Lv J."/>
            <person name="Arendt D."/>
            <person name="Savage R."/>
            <person name="Osoegawa K."/>
            <person name="de Jong P."/>
            <person name="Grimwood J."/>
            <person name="Chapman J.A."/>
            <person name="Shapiro H."/>
            <person name="Aerts A."/>
            <person name="Otillar R.P."/>
            <person name="Terry A.Y."/>
            <person name="Boore J.L."/>
            <person name="Grigoriev I.V."/>
            <person name="Lindberg D.R."/>
            <person name="Seaver E.C."/>
            <person name="Weisblat D.A."/>
            <person name="Putnam N.H."/>
            <person name="Rokhsar D.S."/>
        </authorList>
    </citation>
    <scope>NUCLEOTIDE SEQUENCE</scope>
</reference>
<dbReference type="PANTHER" id="PTHR12837">
    <property type="entry name" value="POLY ADP-RIBOSE GLYCOHYDROLASE"/>
    <property type="match status" value="1"/>
</dbReference>
<dbReference type="GO" id="GO:0005634">
    <property type="term" value="C:nucleus"/>
    <property type="evidence" value="ECO:0000318"/>
    <property type="project" value="GO_Central"/>
</dbReference>
<accession>T1FV92</accession>
<protein>
    <recommendedName>
        <fullName evidence="2">poly(ADP-ribose) glycohydrolase</fullName>
        <ecNumber evidence="2">3.2.1.143</ecNumber>
    </recommendedName>
</protein>
<feature type="binding site" evidence="5">
    <location>
        <position position="506"/>
    </location>
    <ligand>
        <name>substrate</name>
    </ligand>
</feature>
<keyword evidence="3" id="KW-0378">Hydrolase</keyword>
<dbReference type="GeneID" id="20212738"/>
<dbReference type="InterPro" id="IPR007724">
    <property type="entry name" value="Poly_GlycHdrlase"/>
</dbReference>
<evidence type="ECO:0000259" key="8">
    <source>
        <dbReference type="Pfam" id="PF20811"/>
    </source>
</evidence>
<comment type="similarity">
    <text evidence="1">Belongs to the poly(ADP-ribose) glycohydrolase family.</text>
</comment>
<feature type="compositionally biased region" description="Acidic residues" evidence="6">
    <location>
        <begin position="154"/>
        <end position="180"/>
    </location>
</feature>
<dbReference type="InterPro" id="IPR048362">
    <property type="entry name" value="PARG_helical"/>
</dbReference>